<dbReference type="InParanoid" id="A8Y4R2"/>
<name>A8Y4R2_CAEBR</name>
<dbReference type="InterPro" id="IPR012338">
    <property type="entry name" value="Beta-lactam/transpept-like"/>
</dbReference>
<sequence length="659" mass="75991">MRKIVSIGMFRWMQKKHPSVCGTIISRPAQCFLRRHLVIPTLTNAMVKMLFISPLLFFLLFFLIPAADSTVQPNVTLLTLGDLWETRGMIRTHLFPTKTSTVYPEFAAIPSNQGDGRMHLTRSALNKAIENVAEMNGVLIHSICSYRHLNVTFYTLNTMFGIGRSEVLIDANMTEMEHKMSEMTDRRIKVNFICVGANNDTYSAVWHHSPDFVWHFIVDSGPIREIIEKDRLQMTRGYYADCFQTYRNDNISRAIIIWRKGFGKKYRIQYGTEVHEMLTDMQRTDLEPVQFASLPRLGQKRPFPRWILWHGDEFTWGNRTIPRDLSKMNHNWEALNSVIEHRMRSYDIPSISIHILRDNKMEYSASYGFADILQSIPVKTTHRYRIASVSKLITAMTIGELLADYKHIDLLTPVFGPAGVLSDVCSPCHPFLLHVRIIHLLEHSSGAWPHTSKFEFDRMEQNQTEFLMRVVQKEFPILFPGGRHMYSNIGYILLGRIIEKVSGRSYEEYALEKVLNPLGVNATIGKEGDPFEEVTYYSHDNANAYTSWSTRRLNSAAGWAMKAEDVTKVFHHLEEHKLRRFRWIITPSAVRWNYGRGVQLGNDGSLYHIGSLAGTEAIGYTWQNVQVAILTNIRGKEQNEQTGWMEKLCKSIADGRFTR</sequence>
<evidence type="ECO:0000259" key="1">
    <source>
        <dbReference type="Pfam" id="PF00144"/>
    </source>
</evidence>
<dbReference type="SUPFAM" id="SSF56601">
    <property type="entry name" value="beta-lactamase/transpeptidase-like"/>
    <property type="match status" value="1"/>
</dbReference>
<reference evidence="2 3" key="1">
    <citation type="journal article" date="2003" name="PLoS Biol.">
        <title>The genome sequence of Caenorhabditis briggsae: a platform for comparative genomics.</title>
        <authorList>
            <person name="Stein L.D."/>
            <person name="Bao Z."/>
            <person name="Blasiar D."/>
            <person name="Blumenthal T."/>
            <person name="Brent M.R."/>
            <person name="Chen N."/>
            <person name="Chinwalla A."/>
            <person name="Clarke L."/>
            <person name="Clee C."/>
            <person name="Coghlan A."/>
            <person name="Coulson A."/>
            <person name="D'Eustachio P."/>
            <person name="Fitch D.H."/>
            <person name="Fulton L.A."/>
            <person name="Fulton R.E."/>
            <person name="Griffiths-Jones S."/>
            <person name="Harris T.W."/>
            <person name="Hillier L.W."/>
            <person name="Kamath R."/>
            <person name="Kuwabara P.E."/>
            <person name="Mardis E.R."/>
            <person name="Marra M.A."/>
            <person name="Miner T.L."/>
            <person name="Minx P."/>
            <person name="Mullikin J.C."/>
            <person name="Plumb R.W."/>
            <person name="Rogers J."/>
            <person name="Schein J.E."/>
            <person name="Sohrmann M."/>
            <person name="Spieth J."/>
            <person name="Stajich J.E."/>
            <person name="Wei C."/>
            <person name="Willey D."/>
            <person name="Wilson R.K."/>
            <person name="Durbin R."/>
            <person name="Waterston R.H."/>
        </authorList>
    </citation>
    <scope>NUCLEOTIDE SEQUENCE [LARGE SCALE GENOMIC DNA]</scope>
    <source>
        <strain evidence="2 3">AF16</strain>
    </source>
</reference>
<dbReference type="Pfam" id="PF00144">
    <property type="entry name" value="Beta-lactamase"/>
    <property type="match status" value="1"/>
</dbReference>
<dbReference type="EMBL" id="HE601533">
    <property type="protein sequence ID" value="CAP39882.2"/>
    <property type="molecule type" value="Genomic_DNA"/>
</dbReference>
<dbReference type="InterPro" id="IPR050491">
    <property type="entry name" value="AmpC-like"/>
</dbReference>
<reference evidence="2 3" key="2">
    <citation type="journal article" date="2011" name="PLoS Genet.">
        <title>Caenorhabditis briggsae recombinant inbred line genotypes reveal inter-strain incompatibility and the evolution of recombination.</title>
        <authorList>
            <person name="Ross J.A."/>
            <person name="Koboldt D.C."/>
            <person name="Staisch J.E."/>
            <person name="Chamberlin H.M."/>
            <person name="Gupta B.P."/>
            <person name="Miller R.D."/>
            <person name="Baird S.E."/>
            <person name="Haag E.S."/>
        </authorList>
    </citation>
    <scope>NUCLEOTIDE SEQUENCE [LARGE SCALE GENOMIC DNA]</scope>
    <source>
        <strain evidence="2 3">AF16</strain>
    </source>
</reference>
<evidence type="ECO:0000313" key="3">
    <source>
        <dbReference type="Proteomes" id="UP000008549"/>
    </source>
</evidence>
<proteinExistence type="predicted"/>
<dbReference type="AlphaFoldDB" id="A8Y4R2"/>
<protein>
    <submittedName>
        <fullName evidence="2">Protein CBR-LACT-8</fullName>
    </submittedName>
</protein>
<accession>A8Y4R2</accession>
<dbReference type="InterPro" id="IPR001466">
    <property type="entry name" value="Beta-lactam-related"/>
</dbReference>
<evidence type="ECO:0000313" key="2">
    <source>
        <dbReference type="EMBL" id="CAP39882.2"/>
    </source>
</evidence>
<dbReference type="STRING" id="6238.A8Y4R2"/>
<evidence type="ECO:0000313" key="4">
    <source>
        <dbReference type="WormBase" id="CBG23085"/>
    </source>
</evidence>
<dbReference type="eggNOG" id="ENOG502S448">
    <property type="taxonomic scope" value="Eukaryota"/>
</dbReference>
<dbReference type="PANTHER" id="PTHR46825">
    <property type="entry name" value="D-ALANYL-D-ALANINE-CARBOXYPEPTIDASE/ENDOPEPTIDASE AMPH"/>
    <property type="match status" value="1"/>
</dbReference>
<organism evidence="2 3">
    <name type="scientific">Caenorhabditis briggsae</name>
    <dbReference type="NCBI Taxonomy" id="6238"/>
    <lineage>
        <taxon>Eukaryota</taxon>
        <taxon>Metazoa</taxon>
        <taxon>Ecdysozoa</taxon>
        <taxon>Nematoda</taxon>
        <taxon>Chromadorea</taxon>
        <taxon>Rhabditida</taxon>
        <taxon>Rhabditina</taxon>
        <taxon>Rhabditomorpha</taxon>
        <taxon>Rhabditoidea</taxon>
        <taxon>Rhabditidae</taxon>
        <taxon>Peloderinae</taxon>
        <taxon>Caenorhabditis</taxon>
    </lineage>
</organism>
<dbReference type="HOGENOM" id="CLU_037464_0_0_1"/>
<dbReference type="WormBase" id="CBG23085">
    <property type="protein sequence ID" value="CBP41537"/>
    <property type="gene ID" value="WBGene00041505"/>
    <property type="gene designation" value="Cbr-lact-8"/>
</dbReference>
<dbReference type="MEROPS" id="S12.A12"/>
<dbReference type="OMA" id="EVTYYSH"/>
<dbReference type="PANTHER" id="PTHR46825:SF9">
    <property type="entry name" value="BETA-LACTAMASE-RELATED DOMAIN-CONTAINING PROTEIN"/>
    <property type="match status" value="1"/>
</dbReference>
<dbReference type="Proteomes" id="UP000008549">
    <property type="component" value="Unassembled WGS sequence"/>
</dbReference>
<dbReference type="Gene3D" id="3.40.710.10">
    <property type="entry name" value="DD-peptidase/beta-lactamase superfamily"/>
    <property type="match status" value="1"/>
</dbReference>
<feature type="domain" description="Beta-lactamase-related" evidence="1">
    <location>
        <begin position="336"/>
        <end position="645"/>
    </location>
</feature>
<keyword evidence="3" id="KW-1185">Reference proteome</keyword>
<gene>
    <name evidence="4" type="primary">lact-8</name>
    <name evidence="2" type="synonym">Cbr-lact-8</name>
    <name evidence="4" type="ORF">CBG23085</name>
    <name evidence="2" type="ORF">CBG_23085</name>
</gene>